<dbReference type="OrthoDB" id="5905401at2"/>
<dbReference type="EMBL" id="FNNI01000008">
    <property type="protein sequence ID" value="SDX89443.1"/>
    <property type="molecule type" value="Genomic_DNA"/>
</dbReference>
<organism evidence="2 3">
    <name type="scientific">Aidingimonas halophila</name>
    <dbReference type="NCBI Taxonomy" id="574349"/>
    <lineage>
        <taxon>Bacteria</taxon>
        <taxon>Pseudomonadati</taxon>
        <taxon>Pseudomonadota</taxon>
        <taxon>Gammaproteobacteria</taxon>
        <taxon>Oceanospirillales</taxon>
        <taxon>Halomonadaceae</taxon>
        <taxon>Aidingimonas</taxon>
    </lineage>
</organism>
<sequence length="307" mass="34906">MGWPARVTHVLVDGVRYPDALRRLYARDDLAEIEPLYLLTRFKEVAEQGPILVMPRGRHFVDEILAEDEGERTRAMSLLSSSATTESLGEHLLGFAEIEVNGASRLLRFADPLVLRHWLASYGERVPAKVMGPIDSWHVPHWAPAWDKQEALTWRTFDASEQETPDGGWASHSPDDFAKPQRDALDAVARWQFKERLSAYFSHYIGDAWSQVSTEVRGTWLDARLDEALAWGAQTERQLAIWMELSLRWGEDFMTAPGGLYARWMECDATRGGLPRQQQLYELDAWCRSAEVAPVDGNSTTRTSYDV</sequence>
<feature type="domain" description="DUF4123" evidence="1">
    <location>
        <begin position="10"/>
        <end position="123"/>
    </location>
</feature>
<evidence type="ECO:0000313" key="3">
    <source>
        <dbReference type="Proteomes" id="UP000198500"/>
    </source>
</evidence>
<dbReference type="AlphaFoldDB" id="A0A1H3FED1"/>
<proteinExistence type="predicted"/>
<dbReference type="InterPro" id="IPR025391">
    <property type="entry name" value="DUF4123"/>
</dbReference>
<accession>A0A1H3FED1</accession>
<dbReference type="Proteomes" id="UP000198500">
    <property type="component" value="Unassembled WGS sequence"/>
</dbReference>
<evidence type="ECO:0000313" key="2">
    <source>
        <dbReference type="EMBL" id="SDX89443.1"/>
    </source>
</evidence>
<keyword evidence="3" id="KW-1185">Reference proteome</keyword>
<dbReference type="Pfam" id="PF13503">
    <property type="entry name" value="DUF4123"/>
    <property type="match status" value="1"/>
</dbReference>
<gene>
    <name evidence="2" type="ORF">SAMN05443545_1082</name>
</gene>
<name>A0A1H3FED1_9GAMM</name>
<dbReference type="STRING" id="574349.SAMN05443545_1082"/>
<evidence type="ECO:0000259" key="1">
    <source>
        <dbReference type="Pfam" id="PF13503"/>
    </source>
</evidence>
<protein>
    <recommendedName>
        <fullName evidence="1">DUF4123 domain-containing protein</fullName>
    </recommendedName>
</protein>
<reference evidence="2 3" key="1">
    <citation type="submission" date="2016-10" db="EMBL/GenBank/DDBJ databases">
        <authorList>
            <person name="de Groot N.N."/>
        </authorList>
    </citation>
    <scope>NUCLEOTIDE SEQUENCE [LARGE SCALE GENOMIC DNA]</scope>
    <source>
        <strain evidence="2 3">DSM 19219</strain>
    </source>
</reference>
<dbReference type="RefSeq" id="WP_092571275.1">
    <property type="nucleotide sequence ID" value="NZ_BMXH01000014.1"/>
</dbReference>